<dbReference type="Pfam" id="PF12804">
    <property type="entry name" value="NTP_transf_3"/>
    <property type="match status" value="1"/>
</dbReference>
<sequence>MTLPLMIFAAGKGTRMAPLTDRVPKPLIAVGGQTLLDRALALGRQAGVGPVAVNIHHLGQQIRDHVAGQDIAVSDEADLLLETGGGLRKALPLLGPGPVITMNPDVVWTGPNPVRALLDGWREDMDALLMLVPLARTHGRQGGGDFSLGSAGRLIRKGDLVYGGVQIIRPERLAEIPEQVFSLNRLWDLMIAEGRAYGLVHPGAWCDVGRPDCIPLAESLLDA</sequence>
<dbReference type="EMBL" id="QTUJ01000004">
    <property type="protein sequence ID" value="REF67824.1"/>
    <property type="molecule type" value="Genomic_DNA"/>
</dbReference>
<evidence type="ECO:0000313" key="5">
    <source>
        <dbReference type="EMBL" id="REF67824.1"/>
    </source>
</evidence>
<keyword evidence="3" id="KW-0460">Magnesium</keyword>
<accession>A0A3D9XBL2</accession>
<dbReference type="SUPFAM" id="SSF53448">
    <property type="entry name" value="Nucleotide-diphospho-sugar transferases"/>
    <property type="match status" value="1"/>
</dbReference>
<evidence type="ECO:0000256" key="2">
    <source>
        <dbReference type="ARBA" id="ARBA00022695"/>
    </source>
</evidence>
<dbReference type="Proteomes" id="UP000256941">
    <property type="component" value="Unassembled WGS sequence"/>
</dbReference>
<evidence type="ECO:0000256" key="1">
    <source>
        <dbReference type="ARBA" id="ARBA00022679"/>
    </source>
</evidence>
<evidence type="ECO:0000313" key="8">
    <source>
        <dbReference type="Proteomes" id="UP000256941"/>
    </source>
</evidence>
<dbReference type="OrthoDB" id="9788272at2"/>
<dbReference type="GO" id="GO:0016779">
    <property type="term" value="F:nucleotidyltransferase activity"/>
    <property type="evidence" value="ECO:0007669"/>
    <property type="project" value="UniProtKB-KW"/>
</dbReference>
<feature type="domain" description="MobA-like NTP transferase" evidence="4">
    <location>
        <begin position="6"/>
        <end position="131"/>
    </location>
</feature>
<dbReference type="InterPro" id="IPR050065">
    <property type="entry name" value="GlmU-like"/>
</dbReference>
<comment type="caution">
    <text evidence="5">The sequence shown here is derived from an EMBL/GenBank/DDBJ whole genome shotgun (WGS) entry which is preliminary data.</text>
</comment>
<dbReference type="InterPro" id="IPR025877">
    <property type="entry name" value="MobA-like_NTP_Trfase"/>
</dbReference>
<evidence type="ECO:0000256" key="3">
    <source>
        <dbReference type="ARBA" id="ARBA00022842"/>
    </source>
</evidence>
<protein>
    <submittedName>
        <fullName evidence="5">MurNAc alpha-1-phosphate uridylyltransferase</fullName>
    </submittedName>
</protein>
<dbReference type="Gene3D" id="3.90.550.10">
    <property type="entry name" value="Spore Coat Polysaccharide Biosynthesis Protein SpsA, Chain A"/>
    <property type="match status" value="1"/>
</dbReference>
<keyword evidence="2 5" id="KW-0548">Nucleotidyltransferase</keyword>
<dbReference type="PANTHER" id="PTHR43584">
    <property type="entry name" value="NUCLEOTIDYL TRANSFERASE"/>
    <property type="match status" value="1"/>
</dbReference>
<organism evidence="5 8">
    <name type="scientific">Paracoccus versutus</name>
    <name type="common">Thiobacillus versutus</name>
    <dbReference type="NCBI Taxonomy" id="34007"/>
    <lineage>
        <taxon>Bacteria</taxon>
        <taxon>Pseudomonadati</taxon>
        <taxon>Pseudomonadota</taxon>
        <taxon>Alphaproteobacteria</taxon>
        <taxon>Rhodobacterales</taxon>
        <taxon>Paracoccaceae</taxon>
        <taxon>Paracoccus</taxon>
    </lineage>
</organism>
<proteinExistence type="predicted"/>
<evidence type="ECO:0000313" key="7">
    <source>
        <dbReference type="Proteomes" id="UP000256794"/>
    </source>
</evidence>
<keyword evidence="1 5" id="KW-0808">Transferase</keyword>
<gene>
    <name evidence="6" type="ORF">ATH84_1003163</name>
    <name evidence="5" type="ORF">BDD41_4854</name>
</gene>
<dbReference type="Proteomes" id="UP000256794">
    <property type="component" value="Unassembled WGS sequence"/>
</dbReference>
<dbReference type="AlphaFoldDB" id="A0A3E0CFB5"/>
<dbReference type="CDD" id="cd06422">
    <property type="entry name" value="NTP_transferase_like_1"/>
    <property type="match status" value="1"/>
</dbReference>
<evidence type="ECO:0000313" key="6">
    <source>
        <dbReference type="EMBL" id="REG55462.1"/>
    </source>
</evidence>
<keyword evidence="7" id="KW-1185">Reference proteome</keyword>
<dbReference type="RefSeq" id="WP_084197007.1">
    <property type="nucleotide sequence ID" value="NZ_CP035284.1"/>
</dbReference>
<reference evidence="7 8" key="1">
    <citation type="submission" date="2018-08" db="EMBL/GenBank/DDBJ databases">
        <title>Genomic Encyclopedia of Archaeal and Bacterial Type Strains, Phase II (KMG-II): from individual species to whole genera.</title>
        <authorList>
            <person name="Goeker M."/>
        </authorList>
    </citation>
    <scope>NUCLEOTIDE SEQUENCE [LARGE SCALE GENOMIC DNA]</scope>
    <source>
        <strain evidence="5 8">DSM 17099</strain>
        <strain evidence="6 7">DSM 582</strain>
    </source>
</reference>
<dbReference type="PANTHER" id="PTHR43584:SF8">
    <property type="entry name" value="N-ACETYLMURAMATE ALPHA-1-PHOSPHATE URIDYLYLTRANSFERASE"/>
    <property type="match status" value="1"/>
</dbReference>
<accession>A0A3E0CFB5</accession>
<dbReference type="InterPro" id="IPR029044">
    <property type="entry name" value="Nucleotide-diphossugar_trans"/>
</dbReference>
<dbReference type="EMBL" id="QUMX01000003">
    <property type="protein sequence ID" value="REG55462.1"/>
    <property type="molecule type" value="Genomic_DNA"/>
</dbReference>
<evidence type="ECO:0000259" key="4">
    <source>
        <dbReference type="Pfam" id="PF12804"/>
    </source>
</evidence>
<name>A0A3E0CFB5_PARVE</name>